<dbReference type="InterPro" id="IPR029069">
    <property type="entry name" value="HotDog_dom_sf"/>
</dbReference>
<dbReference type="PANTHER" id="PTHR31793">
    <property type="entry name" value="4-HYDROXYBENZOYL-COA THIOESTERASE FAMILY MEMBER"/>
    <property type="match status" value="1"/>
</dbReference>
<accession>A0A916WTI9</accession>
<dbReference type="PANTHER" id="PTHR31793:SF24">
    <property type="entry name" value="LONG-CHAIN ACYL-COA THIOESTERASE FADM"/>
    <property type="match status" value="1"/>
</dbReference>
<keyword evidence="2" id="KW-1185">Reference proteome</keyword>
<dbReference type="EMBL" id="BMGC01000013">
    <property type="protein sequence ID" value="GGB32985.1"/>
    <property type="molecule type" value="Genomic_DNA"/>
</dbReference>
<sequence>MTSQRFELAIQLRWGDMDSFNHVNNVQVARLFEEARVRALADWFGGPDMRVTVLVARQEIEFASPLAYTLEPATIVAWISRVGTASFDIAATLTDPAGRLCAQVSTTLVSIDSSTGRSAPLTQQAVSVLGDHLGDPLPFRHRS</sequence>
<gene>
    <name evidence="1" type="ORF">GCM10011489_21370</name>
</gene>
<dbReference type="AlphaFoldDB" id="A0A916WTI9"/>
<reference evidence="1" key="1">
    <citation type="journal article" date="2014" name="Int. J. Syst. Evol. Microbiol.">
        <title>Complete genome sequence of Corynebacterium casei LMG S-19264T (=DSM 44701T), isolated from a smear-ripened cheese.</title>
        <authorList>
            <consortium name="US DOE Joint Genome Institute (JGI-PGF)"/>
            <person name="Walter F."/>
            <person name="Albersmeier A."/>
            <person name="Kalinowski J."/>
            <person name="Ruckert C."/>
        </authorList>
    </citation>
    <scope>NUCLEOTIDE SEQUENCE</scope>
    <source>
        <strain evidence="1">CGMCC 1.12827</strain>
    </source>
</reference>
<dbReference type="Gene3D" id="3.10.129.10">
    <property type="entry name" value="Hotdog Thioesterase"/>
    <property type="match status" value="1"/>
</dbReference>
<dbReference type="RefSeq" id="WP_188586581.1">
    <property type="nucleotide sequence ID" value="NZ_BMGC01000013.1"/>
</dbReference>
<organism evidence="1 2">
    <name type="scientific">Gordonia jinhuaensis</name>
    <dbReference type="NCBI Taxonomy" id="1517702"/>
    <lineage>
        <taxon>Bacteria</taxon>
        <taxon>Bacillati</taxon>
        <taxon>Actinomycetota</taxon>
        <taxon>Actinomycetes</taxon>
        <taxon>Mycobacteriales</taxon>
        <taxon>Gordoniaceae</taxon>
        <taxon>Gordonia</taxon>
    </lineage>
</organism>
<dbReference type="InterPro" id="IPR050563">
    <property type="entry name" value="4-hydroxybenzoyl-CoA_TE"/>
</dbReference>
<evidence type="ECO:0000313" key="1">
    <source>
        <dbReference type="EMBL" id="GGB32985.1"/>
    </source>
</evidence>
<comment type="caution">
    <text evidence="1">The sequence shown here is derived from an EMBL/GenBank/DDBJ whole genome shotgun (WGS) entry which is preliminary data.</text>
</comment>
<protein>
    <submittedName>
        <fullName evidence="1">Thioesterase</fullName>
    </submittedName>
</protein>
<dbReference type="CDD" id="cd00586">
    <property type="entry name" value="4HBT"/>
    <property type="match status" value="1"/>
</dbReference>
<dbReference type="SUPFAM" id="SSF54637">
    <property type="entry name" value="Thioesterase/thiol ester dehydrase-isomerase"/>
    <property type="match status" value="1"/>
</dbReference>
<evidence type="ECO:0000313" key="2">
    <source>
        <dbReference type="Proteomes" id="UP000621454"/>
    </source>
</evidence>
<dbReference type="GO" id="GO:0047617">
    <property type="term" value="F:fatty acyl-CoA hydrolase activity"/>
    <property type="evidence" value="ECO:0007669"/>
    <property type="project" value="TreeGrafter"/>
</dbReference>
<dbReference type="Pfam" id="PF13279">
    <property type="entry name" value="4HBT_2"/>
    <property type="match status" value="1"/>
</dbReference>
<dbReference type="Proteomes" id="UP000621454">
    <property type="component" value="Unassembled WGS sequence"/>
</dbReference>
<name>A0A916WTI9_9ACTN</name>
<proteinExistence type="predicted"/>
<reference evidence="1" key="2">
    <citation type="submission" date="2020-09" db="EMBL/GenBank/DDBJ databases">
        <authorList>
            <person name="Sun Q."/>
            <person name="Zhou Y."/>
        </authorList>
    </citation>
    <scope>NUCLEOTIDE SEQUENCE</scope>
    <source>
        <strain evidence="1">CGMCC 1.12827</strain>
    </source>
</reference>